<evidence type="ECO:0000313" key="3">
    <source>
        <dbReference type="Proteomes" id="UP000176855"/>
    </source>
</evidence>
<keyword evidence="1" id="KW-0812">Transmembrane</keyword>
<keyword evidence="1" id="KW-1133">Transmembrane helix</keyword>
<keyword evidence="1" id="KW-0472">Membrane</keyword>
<evidence type="ECO:0000313" key="2">
    <source>
        <dbReference type="EMBL" id="OGZ64908.1"/>
    </source>
</evidence>
<dbReference type="Proteomes" id="UP000176855">
    <property type="component" value="Unassembled WGS sequence"/>
</dbReference>
<feature type="transmembrane region" description="Helical" evidence="1">
    <location>
        <begin position="7"/>
        <end position="34"/>
    </location>
</feature>
<name>A0A1G2HSP2_9BACT</name>
<protein>
    <submittedName>
        <fullName evidence="2">Uncharacterized protein</fullName>
    </submittedName>
</protein>
<dbReference type="EMBL" id="MHOO01000001">
    <property type="protein sequence ID" value="OGZ64908.1"/>
    <property type="molecule type" value="Genomic_DNA"/>
</dbReference>
<feature type="transmembrane region" description="Helical" evidence="1">
    <location>
        <begin position="84"/>
        <end position="109"/>
    </location>
</feature>
<feature type="transmembrane region" description="Helical" evidence="1">
    <location>
        <begin position="115"/>
        <end position="132"/>
    </location>
</feature>
<dbReference type="STRING" id="1802202.A2730_03735"/>
<comment type="caution">
    <text evidence="2">The sequence shown here is derived from an EMBL/GenBank/DDBJ whole genome shotgun (WGS) entry which is preliminary data.</text>
</comment>
<sequence>MNEKLKYGIIGLAVSILIFVVFGSVAAVISNTFFTRMTPITFLDEIFLVSSSLLLGAYVGVHYYKKNTANKCDAVATSGGIGSFLAFACPVCNKLLVLLFGVTALMTYFEPYRPLLGFISNGALIGAIYWRLRS</sequence>
<organism evidence="2 3">
    <name type="scientific">Candidatus Staskawiczbacteria bacterium RIFCSPHIGHO2_01_FULL_39_25</name>
    <dbReference type="NCBI Taxonomy" id="1802202"/>
    <lineage>
        <taxon>Bacteria</taxon>
        <taxon>Candidatus Staskawicziibacteriota</taxon>
    </lineage>
</organism>
<gene>
    <name evidence="2" type="ORF">A2730_03735</name>
</gene>
<feature type="transmembrane region" description="Helical" evidence="1">
    <location>
        <begin position="46"/>
        <end position="64"/>
    </location>
</feature>
<accession>A0A1G2HSP2</accession>
<evidence type="ECO:0000256" key="1">
    <source>
        <dbReference type="SAM" id="Phobius"/>
    </source>
</evidence>
<reference evidence="2 3" key="1">
    <citation type="journal article" date="2016" name="Nat. Commun.">
        <title>Thousands of microbial genomes shed light on interconnected biogeochemical processes in an aquifer system.</title>
        <authorList>
            <person name="Anantharaman K."/>
            <person name="Brown C.T."/>
            <person name="Hug L.A."/>
            <person name="Sharon I."/>
            <person name="Castelle C.J."/>
            <person name="Probst A.J."/>
            <person name="Thomas B.C."/>
            <person name="Singh A."/>
            <person name="Wilkins M.J."/>
            <person name="Karaoz U."/>
            <person name="Brodie E.L."/>
            <person name="Williams K.H."/>
            <person name="Hubbard S.S."/>
            <person name="Banfield J.F."/>
        </authorList>
    </citation>
    <scope>NUCLEOTIDE SEQUENCE [LARGE SCALE GENOMIC DNA]</scope>
</reference>
<proteinExistence type="predicted"/>
<dbReference type="AlphaFoldDB" id="A0A1G2HSP2"/>